<dbReference type="InterPro" id="IPR011009">
    <property type="entry name" value="Kinase-like_dom_sf"/>
</dbReference>
<evidence type="ECO:0000256" key="4">
    <source>
        <dbReference type="ARBA" id="ARBA00022679"/>
    </source>
</evidence>
<accession>A0AAD8N9R6</accession>
<proteinExistence type="predicted"/>
<name>A0AAD8N9R6_TARER</name>
<dbReference type="InterPro" id="IPR047117">
    <property type="entry name" value="PERK1-13-like"/>
</dbReference>
<dbReference type="FunFam" id="1.10.510.10:FF:001023">
    <property type="entry name" value="Os07g0541700 protein"/>
    <property type="match status" value="1"/>
</dbReference>
<evidence type="ECO:0000256" key="6">
    <source>
        <dbReference type="ARBA" id="ARBA00022741"/>
    </source>
</evidence>
<evidence type="ECO:0000256" key="8">
    <source>
        <dbReference type="ARBA" id="ARBA00022840"/>
    </source>
</evidence>
<evidence type="ECO:0000259" key="13">
    <source>
        <dbReference type="PROSITE" id="PS50011"/>
    </source>
</evidence>
<evidence type="ECO:0000256" key="11">
    <source>
        <dbReference type="ARBA" id="ARBA00047899"/>
    </source>
</evidence>
<comment type="catalytic activity">
    <reaction evidence="11">
        <text>L-threonyl-[protein] + ATP = O-phospho-L-threonyl-[protein] + ADP + H(+)</text>
        <dbReference type="Rhea" id="RHEA:46608"/>
        <dbReference type="Rhea" id="RHEA-COMP:11060"/>
        <dbReference type="Rhea" id="RHEA-COMP:11605"/>
        <dbReference type="ChEBI" id="CHEBI:15378"/>
        <dbReference type="ChEBI" id="CHEBI:30013"/>
        <dbReference type="ChEBI" id="CHEBI:30616"/>
        <dbReference type="ChEBI" id="CHEBI:61977"/>
        <dbReference type="ChEBI" id="CHEBI:456216"/>
        <dbReference type="EC" id="2.7.11.1"/>
    </reaction>
</comment>
<evidence type="ECO:0000256" key="2">
    <source>
        <dbReference type="ARBA" id="ARBA00012513"/>
    </source>
</evidence>
<evidence type="ECO:0000313" key="14">
    <source>
        <dbReference type="EMBL" id="KAK1407280.1"/>
    </source>
</evidence>
<comment type="catalytic activity">
    <reaction evidence="12">
        <text>L-seryl-[protein] + ATP = O-phospho-L-seryl-[protein] + ADP + H(+)</text>
        <dbReference type="Rhea" id="RHEA:17989"/>
        <dbReference type="Rhea" id="RHEA-COMP:9863"/>
        <dbReference type="Rhea" id="RHEA-COMP:11604"/>
        <dbReference type="ChEBI" id="CHEBI:15378"/>
        <dbReference type="ChEBI" id="CHEBI:29999"/>
        <dbReference type="ChEBI" id="CHEBI:30616"/>
        <dbReference type="ChEBI" id="CHEBI:83421"/>
        <dbReference type="ChEBI" id="CHEBI:456216"/>
        <dbReference type="EC" id="2.7.11.1"/>
    </reaction>
</comment>
<dbReference type="Proteomes" id="UP001229421">
    <property type="component" value="Unassembled WGS sequence"/>
</dbReference>
<keyword evidence="8" id="KW-0067">ATP-binding</keyword>
<dbReference type="EC" id="2.7.11.1" evidence="2"/>
<dbReference type="GO" id="GO:0004674">
    <property type="term" value="F:protein serine/threonine kinase activity"/>
    <property type="evidence" value="ECO:0007669"/>
    <property type="project" value="UniProtKB-KW"/>
</dbReference>
<evidence type="ECO:0000256" key="1">
    <source>
        <dbReference type="ARBA" id="ARBA00004162"/>
    </source>
</evidence>
<keyword evidence="3" id="KW-0723">Serine/threonine-protein kinase</keyword>
<dbReference type="GO" id="GO:0005886">
    <property type="term" value="C:plasma membrane"/>
    <property type="evidence" value="ECO:0007669"/>
    <property type="project" value="UniProtKB-SubCell"/>
</dbReference>
<dbReference type="EMBL" id="JAUHHV010000011">
    <property type="protein sequence ID" value="KAK1407280.1"/>
    <property type="molecule type" value="Genomic_DNA"/>
</dbReference>
<dbReference type="PANTHER" id="PTHR47982">
    <property type="entry name" value="PROLINE-RICH RECEPTOR-LIKE PROTEIN KINASE PERK4"/>
    <property type="match status" value="1"/>
</dbReference>
<reference evidence="14" key="1">
    <citation type="journal article" date="2023" name="bioRxiv">
        <title>Improved chromosome-level genome assembly for marigold (Tagetes erecta).</title>
        <authorList>
            <person name="Jiang F."/>
            <person name="Yuan L."/>
            <person name="Wang S."/>
            <person name="Wang H."/>
            <person name="Xu D."/>
            <person name="Wang A."/>
            <person name="Fan W."/>
        </authorList>
    </citation>
    <scope>NUCLEOTIDE SEQUENCE</scope>
    <source>
        <strain evidence="14">WSJ</strain>
        <tissue evidence="14">Leaf</tissue>
    </source>
</reference>
<evidence type="ECO:0000256" key="5">
    <source>
        <dbReference type="ARBA" id="ARBA00022692"/>
    </source>
</evidence>
<dbReference type="InterPro" id="IPR000719">
    <property type="entry name" value="Prot_kinase_dom"/>
</dbReference>
<dbReference type="SUPFAM" id="SSF56112">
    <property type="entry name" value="Protein kinase-like (PK-like)"/>
    <property type="match status" value="1"/>
</dbReference>
<comment type="caution">
    <text evidence="14">The sequence shown here is derived from an EMBL/GenBank/DDBJ whole genome shotgun (WGS) entry which is preliminary data.</text>
</comment>
<keyword evidence="9" id="KW-1133">Transmembrane helix</keyword>
<evidence type="ECO:0000256" key="3">
    <source>
        <dbReference type="ARBA" id="ARBA00022527"/>
    </source>
</evidence>
<protein>
    <recommendedName>
        <fullName evidence="2">non-specific serine/threonine protein kinase</fullName>
        <ecNumber evidence="2">2.7.11.1</ecNumber>
    </recommendedName>
</protein>
<organism evidence="14 15">
    <name type="scientific">Tagetes erecta</name>
    <name type="common">African marigold</name>
    <dbReference type="NCBI Taxonomy" id="13708"/>
    <lineage>
        <taxon>Eukaryota</taxon>
        <taxon>Viridiplantae</taxon>
        <taxon>Streptophyta</taxon>
        <taxon>Embryophyta</taxon>
        <taxon>Tracheophyta</taxon>
        <taxon>Spermatophyta</taxon>
        <taxon>Magnoliopsida</taxon>
        <taxon>eudicotyledons</taxon>
        <taxon>Gunneridae</taxon>
        <taxon>Pentapetalae</taxon>
        <taxon>asterids</taxon>
        <taxon>campanulids</taxon>
        <taxon>Asterales</taxon>
        <taxon>Asteraceae</taxon>
        <taxon>Asteroideae</taxon>
        <taxon>Heliantheae alliance</taxon>
        <taxon>Tageteae</taxon>
        <taxon>Tagetes</taxon>
    </lineage>
</organism>
<dbReference type="Gene3D" id="1.10.510.10">
    <property type="entry name" value="Transferase(Phosphotransferase) domain 1"/>
    <property type="match status" value="2"/>
</dbReference>
<keyword evidence="15" id="KW-1185">Reference proteome</keyword>
<keyword evidence="10" id="KW-0472">Membrane</keyword>
<dbReference type="PROSITE" id="PS50011">
    <property type="entry name" value="PROTEIN_KINASE_DOM"/>
    <property type="match status" value="1"/>
</dbReference>
<sequence length="257" mass="29406">MSADVVRRPQIFSCRKTNSTLVSLSIRMSCKKLIVFDLVPNKTLNEHLHGLSPTPLDFPLRLRIAIGFARGLAYLHEERSVRMIHRDIKPASILLDHKFDAVIDDFGISRINCIEQSFVSTVNIAGTPRYMDLEYELITGLHPGKINVVEMRTHLTQALETGIFDGVVDTKLGAYYNVEDMRNMLDCASLCVRDVGNDRPRMSMVLKLLKGAVAAWEVIEEFNQAGQPTTLINHMEDSRRYLFWHYSKLRIFVLWRA</sequence>
<comment type="subcellular location">
    <subcellularLocation>
        <location evidence="1">Cell membrane</location>
        <topology evidence="1">Single-pass membrane protein</topology>
    </subcellularLocation>
</comment>
<feature type="domain" description="Protein kinase" evidence="13">
    <location>
        <begin position="1"/>
        <end position="257"/>
    </location>
</feature>
<dbReference type="Pfam" id="PF00069">
    <property type="entry name" value="Pkinase"/>
    <property type="match status" value="1"/>
</dbReference>
<evidence type="ECO:0000256" key="12">
    <source>
        <dbReference type="ARBA" id="ARBA00048679"/>
    </source>
</evidence>
<gene>
    <name evidence="14" type="ORF">QVD17_38894</name>
</gene>
<dbReference type="GO" id="GO:0005524">
    <property type="term" value="F:ATP binding"/>
    <property type="evidence" value="ECO:0007669"/>
    <property type="project" value="UniProtKB-KW"/>
</dbReference>
<keyword evidence="5" id="KW-0812">Transmembrane</keyword>
<evidence type="ECO:0000256" key="9">
    <source>
        <dbReference type="ARBA" id="ARBA00022989"/>
    </source>
</evidence>
<evidence type="ECO:0000313" key="15">
    <source>
        <dbReference type="Proteomes" id="UP001229421"/>
    </source>
</evidence>
<evidence type="ECO:0000256" key="7">
    <source>
        <dbReference type="ARBA" id="ARBA00022777"/>
    </source>
</evidence>
<dbReference type="AlphaFoldDB" id="A0AAD8N9R6"/>
<keyword evidence="6" id="KW-0547">Nucleotide-binding</keyword>
<keyword evidence="7" id="KW-0418">Kinase</keyword>
<evidence type="ECO:0000256" key="10">
    <source>
        <dbReference type="ARBA" id="ARBA00023136"/>
    </source>
</evidence>
<keyword evidence="4" id="KW-0808">Transferase</keyword>